<reference evidence="10" key="1">
    <citation type="journal article" date="2023" name="Mol. Biol. Evol.">
        <title>Third-Generation Sequencing Reveals the Adaptive Role of the Epigenome in Three Deep-Sea Polychaetes.</title>
        <authorList>
            <person name="Perez M."/>
            <person name="Aroh O."/>
            <person name="Sun Y."/>
            <person name="Lan Y."/>
            <person name="Juniper S.K."/>
            <person name="Young C.R."/>
            <person name="Angers B."/>
            <person name="Qian P.Y."/>
        </authorList>
    </citation>
    <scope>NUCLEOTIDE SEQUENCE</scope>
    <source>
        <strain evidence="10">R07B-5</strain>
    </source>
</reference>
<accession>A0AAD9NCP7</accession>
<protein>
    <submittedName>
        <fullName evidence="10">Uncharacterized protein</fullName>
    </submittedName>
</protein>
<keyword evidence="3" id="KW-0282">Flagellum</keyword>
<dbReference type="GO" id="GO:0005930">
    <property type="term" value="C:axoneme"/>
    <property type="evidence" value="ECO:0007669"/>
    <property type="project" value="UniProtKB-ARBA"/>
</dbReference>
<dbReference type="PANTHER" id="PTHR31180">
    <property type="entry name" value="CILIA- AND FLAGELLA-ASSOCIATED PROTEIN 107-RELATED"/>
    <property type="match status" value="1"/>
</dbReference>
<keyword evidence="2" id="KW-0963">Cytoplasm</keyword>
<dbReference type="Proteomes" id="UP001209878">
    <property type="component" value="Unassembled WGS sequence"/>
</dbReference>
<organism evidence="10 11">
    <name type="scientific">Ridgeia piscesae</name>
    <name type="common">Tubeworm</name>
    <dbReference type="NCBI Taxonomy" id="27915"/>
    <lineage>
        <taxon>Eukaryota</taxon>
        <taxon>Metazoa</taxon>
        <taxon>Spiralia</taxon>
        <taxon>Lophotrochozoa</taxon>
        <taxon>Annelida</taxon>
        <taxon>Polychaeta</taxon>
        <taxon>Sedentaria</taxon>
        <taxon>Canalipalpata</taxon>
        <taxon>Sabellida</taxon>
        <taxon>Siboglinidae</taxon>
        <taxon>Ridgeia</taxon>
    </lineage>
</organism>
<dbReference type="AlphaFoldDB" id="A0AAD9NCP7"/>
<keyword evidence="5" id="KW-0206">Cytoskeleton</keyword>
<evidence type="ECO:0000256" key="2">
    <source>
        <dbReference type="ARBA" id="ARBA00022490"/>
    </source>
</evidence>
<dbReference type="EMBL" id="JAODUO010001526">
    <property type="protein sequence ID" value="KAK2162384.1"/>
    <property type="molecule type" value="Genomic_DNA"/>
</dbReference>
<evidence type="ECO:0000256" key="6">
    <source>
        <dbReference type="ARBA" id="ARBA00023273"/>
    </source>
</evidence>
<keyword evidence="6" id="KW-0966">Cell projection</keyword>
<feature type="compositionally biased region" description="Basic and acidic residues" evidence="9">
    <location>
        <begin position="155"/>
        <end position="169"/>
    </location>
</feature>
<keyword evidence="11" id="KW-1185">Reference proteome</keyword>
<evidence type="ECO:0000256" key="3">
    <source>
        <dbReference type="ARBA" id="ARBA00022846"/>
    </source>
</evidence>
<evidence type="ECO:0000256" key="9">
    <source>
        <dbReference type="SAM" id="MobiDB-lite"/>
    </source>
</evidence>
<proteinExistence type="predicted"/>
<gene>
    <name evidence="10" type="ORF">NP493_1526g00020</name>
</gene>
<comment type="function">
    <text evidence="7">Microtubule inner protein (MIP) part of the dynein-decorated doublet microtubules (DMTs) in cilia axoneme, which is required for motile cilia beating.</text>
</comment>
<dbReference type="GO" id="GO:0005634">
    <property type="term" value="C:nucleus"/>
    <property type="evidence" value="ECO:0007669"/>
    <property type="project" value="InterPro"/>
</dbReference>
<keyword evidence="4" id="KW-0969">Cilium</keyword>
<sequence>MPLVQKKQHFEPVTFRPAPPFCAIQRSAAGQSEMWKHLNDRDIKFQQFGWRCTNSESLYRTGVLIGNWSEERSDLNELRKAKRLPSQYSHYYETIHDTDYNIPGEKIPEELRHMKAKFPHAFPHHQPVLDSQQIKDVYNSFETTSRQAFVDPRVRKEPVGCPPEEKEPICECPPEPQ</sequence>
<dbReference type="InterPro" id="IPR009524">
    <property type="entry name" value="CFAP68"/>
</dbReference>
<feature type="region of interest" description="Disordered" evidence="9">
    <location>
        <begin position="155"/>
        <end position="177"/>
    </location>
</feature>
<dbReference type="InterPro" id="IPR037662">
    <property type="entry name" value="CFAP68/107"/>
</dbReference>
<evidence type="ECO:0000313" key="11">
    <source>
        <dbReference type="Proteomes" id="UP001209878"/>
    </source>
</evidence>
<evidence type="ECO:0000256" key="7">
    <source>
        <dbReference type="ARBA" id="ARBA00035003"/>
    </source>
</evidence>
<name>A0AAD9NCP7_RIDPI</name>
<dbReference type="PANTHER" id="PTHR31180:SF3">
    <property type="entry name" value="EXPRESSED SEQUENCE EH456644"/>
    <property type="match status" value="1"/>
</dbReference>
<dbReference type="GO" id="GO:0030317">
    <property type="term" value="P:flagellated sperm motility"/>
    <property type="evidence" value="ECO:0007669"/>
    <property type="project" value="InterPro"/>
</dbReference>
<comment type="caution">
    <text evidence="10">The sequence shown here is derived from an EMBL/GenBank/DDBJ whole genome shotgun (WGS) entry which is preliminary data.</text>
</comment>
<evidence type="ECO:0000313" key="10">
    <source>
        <dbReference type="EMBL" id="KAK2162384.1"/>
    </source>
</evidence>
<evidence type="ECO:0000256" key="5">
    <source>
        <dbReference type="ARBA" id="ARBA00023212"/>
    </source>
</evidence>
<evidence type="ECO:0000256" key="8">
    <source>
        <dbReference type="ARBA" id="ARBA00046435"/>
    </source>
</evidence>
<comment type="subunit">
    <text evidence="8">Microtubule inner protein component of sperm flagellar doublet microtubules.</text>
</comment>
<comment type="subcellular location">
    <subcellularLocation>
        <location evidence="1">Cytoplasm</location>
        <location evidence="1">Cytoskeleton</location>
        <location evidence="1">Flagellum axoneme</location>
    </subcellularLocation>
</comment>
<evidence type="ECO:0000256" key="4">
    <source>
        <dbReference type="ARBA" id="ARBA00023069"/>
    </source>
</evidence>
<evidence type="ECO:0000256" key="1">
    <source>
        <dbReference type="ARBA" id="ARBA00004611"/>
    </source>
</evidence>
<dbReference type="Pfam" id="PF06608">
    <property type="entry name" value="CFAP68"/>
    <property type="match status" value="1"/>
</dbReference>